<name>A0A375B9L9_9BURK</name>
<proteinExistence type="predicted"/>
<organism evidence="1">
    <name type="scientific">Cupriavidus taiwanensis</name>
    <dbReference type="NCBI Taxonomy" id="164546"/>
    <lineage>
        <taxon>Bacteria</taxon>
        <taxon>Pseudomonadati</taxon>
        <taxon>Pseudomonadota</taxon>
        <taxon>Betaproteobacteria</taxon>
        <taxon>Burkholderiales</taxon>
        <taxon>Burkholderiaceae</taxon>
        <taxon>Cupriavidus</taxon>
    </lineage>
</organism>
<dbReference type="AlphaFoldDB" id="A0A375B9L9"/>
<gene>
    <name evidence="1" type="ORF">CBM2586_A10303</name>
</gene>
<reference evidence="1" key="1">
    <citation type="submission" date="2018-01" db="EMBL/GenBank/DDBJ databases">
        <authorList>
            <person name="Clerissi C."/>
        </authorList>
    </citation>
    <scope>NUCLEOTIDE SEQUENCE</scope>
    <source>
        <strain evidence="1">Cupriavidus taiwanensis LMG 19430</strain>
    </source>
</reference>
<dbReference type="EMBL" id="OFSN01000001">
    <property type="protein sequence ID" value="SOY40338.1"/>
    <property type="molecule type" value="Genomic_DNA"/>
</dbReference>
<comment type="caution">
    <text evidence="1">The sequence shown here is derived from an EMBL/GenBank/DDBJ whole genome shotgun (WGS) entry which is preliminary data.</text>
</comment>
<protein>
    <submittedName>
        <fullName evidence="1">Uncharacterized protein</fullName>
    </submittedName>
</protein>
<dbReference type="Proteomes" id="UP000257016">
    <property type="component" value="Unassembled WGS sequence"/>
</dbReference>
<evidence type="ECO:0000313" key="1">
    <source>
        <dbReference type="EMBL" id="SOY40338.1"/>
    </source>
</evidence>
<sequence length="64" mass="7177">MLSAVKFRLHQTMFVDQHSSQTVSGRSALPKSKLNQSALPSEYFRRQFTAIFASHCALDAFDDG</sequence>
<accession>A0A375B9L9</accession>